<protein>
    <recommendedName>
        <fullName evidence="4">Flagellar basal-body rod protein FlgF</fullName>
    </recommendedName>
</protein>
<dbReference type="EMBL" id="JAVKPH010000007">
    <property type="protein sequence ID" value="MDR5652710.1"/>
    <property type="molecule type" value="Genomic_DNA"/>
</dbReference>
<dbReference type="PANTHER" id="PTHR30435">
    <property type="entry name" value="FLAGELLAR PROTEIN"/>
    <property type="match status" value="1"/>
</dbReference>
<dbReference type="InterPro" id="IPR010930">
    <property type="entry name" value="Flg_bb/hook_C_dom"/>
</dbReference>
<dbReference type="PANTHER" id="PTHR30435:SF19">
    <property type="entry name" value="FLAGELLAR BASAL-BODY ROD PROTEIN FLGG"/>
    <property type="match status" value="1"/>
</dbReference>
<evidence type="ECO:0000256" key="1">
    <source>
        <dbReference type="ARBA" id="ARBA00004117"/>
    </source>
</evidence>
<evidence type="ECO:0000313" key="8">
    <source>
        <dbReference type="Proteomes" id="UP001247754"/>
    </source>
</evidence>
<dbReference type="RefSeq" id="WP_310456947.1">
    <property type="nucleotide sequence ID" value="NZ_JAVKPH010000007.1"/>
</dbReference>
<organism evidence="7 8">
    <name type="scientific">Ruixingdingia sedimenti</name>
    <dbReference type="NCBI Taxonomy" id="3073604"/>
    <lineage>
        <taxon>Bacteria</taxon>
        <taxon>Pseudomonadati</taxon>
        <taxon>Pseudomonadota</taxon>
        <taxon>Alphaproteobacteria</taxon>
        <taxon>Rhodobacterales</taxon>
        <taxon>Paracoccaceae</taxon>
        <taxon>Ruixingdingia</taxon>
    </lineage>
</organism>
<evidence type="ECO:0000256" key="3">
    <source>
        <dbReference type="ARBA" id="ARBA00023143"/>
    </source>
</evidence>
<dbReference type="InterPro" id="IPR053967">
    <property type="entry name" value="LlgE_F_G-like_D1"/>
</dbReference>
<dbReference type="NCBIfam" id="TIGR03506">
    <property type="entry name" value="FlgEFG_subfam"/>
    <property type="match status" value="1"/>
</dbReference>
<evidence type="ECO:0000256" key="4">
    <source>
        <dbReference type="RuleBase" id="RU362116"/>
    </source>
</evidence>
<dbReference type="NCBIfam" id="TIGR02490">
    <property type="entry name" value="flgF"/>
    <property type="match status" value="1"/>
</dbReference>
<evidence type="ECO:0000259" key="5">
    <source>
        <dbReference type="Pfam" id="PF06429"/>
    </source>
</evidence>
<dbReference type="SUPFAM" id="SSF117143">
    <property type="entry name" value="Flagellar hook protein flgE"/>
    <property type="match status" value="1"/>
</dbReference>
<dbReference type="Proteomes" id="UP001247754">
    <property type="component" value="Unassembled WGS sequence"/>
</dbReference>
<dbReference type="Pfam" id="PF22692">
    <property type="entry name" value="LlgE_F_G_D1"/>
    <property type="match status" value="1"/>
</dbReference>
<comment type="similarity">
    <text evidence="2 4">Belongs to the flagella basal body rod proteins family.</text>
</comment>
<feature type="domain" description="Flagellar basal-body/hook protein C-terminal" evidence="5">
    <location>
        <begin position="190"/>
        <end position="230"/>
    </location>
</feature>
<feature type="domain" description="Flagellar hook protein FlgE/F/G-like D1" evidence="6">
    <location>
        <begin position="81"/>
        <end position="147"/>
    </location>
</feature>
<evidence type="ECO:0000259" key="6">
    <source>
        <dbReference type="Pfam" id="PF22692"/>
    </source>
</evidence>
<gene>
    <name evidence="7" type="ORF">RGD00_08850</name>
</gene>
<comment type="subunit">
    <text evidence="4">The basal body constitutes a major portion of the flagellar organelle and consists of five rings (E,L,P,S, and M) mounted on a central rod. The rod consists of about 26 subunits of FlgG in the distal portion, and FlgB, FlgC and FlgF are thought to build up the proximal portion of the rod with about 6 subunits each.</text>
</comment>
<evidence type="ECO:0000313" key="7">
    <source>
        <dbReference type="EMBL" id="MDR5652710.1"/>
    </source>
</evidence>
<dbReference type="InterPro" id="IPR037925">
    <property type="entry name" value="FlgE/F/G-like"/>
</dbReference>
<keyword evidence="7" id="KW-0969">Cilium</keyword>
<keyword evidence="7" id="KW-0966">Cell projection</keyword>
<keyword evidence="8" id="KW-1185">Reference proteome</keyword>
<dbReference type="InterPro" id="IPR020013">
    <property type="entry name" value="Flagellar_FlgE/F/G"/>
</dbReference>
<evidence type="ECO:0000256" key="2">
    <source>
        <dbReference type="ARBA" id="ARBA00009677"/>
    </source>
</evidence>
<proteinExistence type="inferred from homology"/>
<comment type="caution">
    <text evidence="7">The sequence shown here is derived from an EMBL/GenBank/DDBJ whole genome shotgun (WGS) entry which is preliminary data.</text>
</comment>
<reference evidence="7 8" key="1">
    <citation type="submission" date="2023-09" db="EMBL/GenBank/DDBJ databases">
        <title>Xinfangfangia sedmenti sp. nov., isolated the sedment.</title>
        <authorList>
            <person name="Xu L."/>
        </authorList>
    </citation>
    <scope>NUCLEOTIDE SEQUENCE [LARGE SCALE GENOMIC DNA]</scope>
    <source>
        <strain evidence="7 8">LG-4</strain>
    </source>
</reference>
<keyword evidence="7" id="KW-0282">Flagellum</keyword>
<keyword evidence="3 4" id="KW-0975">Bacterial flagellum</keyword>
<comment type="subcellular location">
    <subcellularLocation>
        <location evidence="1 4">Bacterial flagellum basal body</location>
    </subcellularLocation>
</comment>
<name>A0ABU1F759_9RHOB</name>
<dbReference type="Pfam" id="PF06429">
    <property type="entry name" value="Flg_bbr_C"/>
    <property type="match status" value="1"/>
</dbReference>
<dbReference type="NCBIfam" id="NF009332">
    <property type="entry name" value="PRK12690.1"/>
    <property type="match status" value="1"/>
</dbReference>
<sequence length="237" mass="25164">MDNAIYATLSRQSGLMREMQVLAHNIANTSTTGFRREGVIFAEHVRAAGDGPSLSMPHASARHVDLAQGDLTQTGAPFDMAIRGEGFFLVETPQGQRLTRAGSFTPNAEGELVTPDGHRLLDAGGAPVFVPPDAGQATLAQDGTLSAGGRPLAQIGLWQPADPLTLRHEAGTLFAADAVTPLEEPGVILQGRLEGANINPVAEIARMIAVQRAYEAGQNLMDREDERIRGVIQTLGR</sequence>
<accession>A0ABU1F759</accession>
<dbReference type="InterPro" id="IPR012836">
    <property type="entry name" value="FlgF"/>
</dbReference>